<accession>A0A0F0LVH2</accession>
<dbReference type="PATRIC" id="fig|400772.4.peg.2677"/>
<dbReference type="Pfam" id="PF00482">
    <property type="entry name" value="T2SSF"/>
    <property type="match status" value="1"/>
</dbReference>
<dbReference type="RefSeq" id="WP_045248534.1">
    <property type="nucleotide sequence ID" value="NZ_JYIY01000079.1"/>
</dbReference>
<feature type="transmembrane region" description="Helical" evidence="6">
    <location>
        <begin position="6"/>
        <end position="22"/>
    </location>
</feature>
<feature type="transmembrane region" description="Helical" evidence="6">
    <location>
        <begin position="254"/>
        <end position="274"/>
    </location>
</feature>
<dbReference type="GO" id="GO:0005886">
    <property type="term" value="C:plasma membrane"/>
    <property type="evidence" value="ECO:0007669"/>
    <property type="project" value="UniProtKB-SubCell"/>
</dbReference>
<keyword evidence="2" id="KW-1003">Cell membrane</keyword>
<evidence type="ECO:0000256" key="2">
    <source>
        <dbReference type="ARBA" id="ARBA00022475"/>
    </source>
</evidence>
<feature type="domain" description="Type II secretion system protein GspF" evidence="7">
    <location>
        <begin position="115"/>
        <end position="240"/>
    </location>
</feature>
<dbReference type="InterPro" id="IPR018076">
    <property type="entry name" value="T2SS_GspF_dom"/>
</dbReference>
<evidence type="ECO:0000313" key="8">
    <source>
        <dbReference type="EMBL" id="KJL35436.1"/>
    </source>
</evidence>
<keyword evidence="5 6" id="KW-0472">Membrane</keyword>
<keyword evidence="9" id="KW-1185">Reference proteome</keyword>
<evidence type="ECO:0000256" key="4">
    <source>
        <dbReference type="ARBA" id="ARBA00022989"/>
    </source>
</evidence>
<comment type="caution">
    <text evidence="8">The sequence shown here is derived from an EMBL/GenBank/DDBJ whole genome shotgun (WGS) entry which is preliminary data.</text>
</comment>
<comment type="subcellular location">
    <subcellularLocation>
        <location evidence="1">Cell membrane</location>
        <topology evidence="1">Multi-pass membrane protein</topology>
    </subcellularLocation>
</comment>
<dbReference type="Proteomes" id="UP000033451">
    <property type="component" value="Unassembled WGS sequence"/>
</dbReference>
<dbReference type="AlphaFoldDB" id="A0A0F0LVH2"/>
<proteinExistence type="predicted"/>
<organism evidence="8 9">
    <name type="scientific">Microbacterium ginsengisoli</name>
    <dbReference type="NCBI Taxonomy" id="400772"/>
    <lineage>
        <taxon>Bacteria</taxon>
        <taxon>Bacillati</taxon>
        <taxon>Actinomycetota</taxon>
        <taxon>Actinomycetes</taxon>
        <taxon>Micrococcales</taxon>
        <taxon>Microbacteriaceae</taxon>
        <taxon>Microbacterium</taxon>
    </lineage>
</organism>
<protein>
    <recommendedName>
        <fullName evidence="7">Type II secretion system protein GspF domain-containing protein</fullName>
    </recommendedName>
</protein>
<evidence type="ECO:0000256" key="3">
    <source>
        <dbReference type="ARBA" id="ARBA00022692"/>
    </source>
</evidence>
<evidence type="ECO:0000259" key="7">
    <source>
        <dbReference type="Pfam" id="PF00482"/>
    </source>
</evidence>
<sequence length="287" mass="29507">MSILLGLLLGAGALLVVSPWLWPRTSSTRPTRPLSAPALDRLLAEAGFAARRRRAVVLSALALAAVAASAALLLTGVPVVAAVAALAAAGAPFAWLRSRARGLVRARRALWPDVCDLLVASVRAGVALPDAVAALAASAPAALRGAFASYARDVAASGHFDSAMARLKAALSDPVADRLVEALRMARQVGGTELVPVLQALSQSIRADAAARAEAEARQSWVRAAAVLGVSAPWVILVLLSLRAEGAAAYASPGGVALVVFGAAASVLAFWLMSRLGRLPEPRRWFG</sequence>
<dbReference type="OrthoDB" id="3217742at2"/>
<feature type="transmembrane region" description="Helical" evidence="6">
    <location>
        <begin position="79"/>
        <end position="98"/>
    </location>
</feature>
<reference evidence="8 9" key="1">
    <citation type="submission" date="2015-02" db="EMBL/GenBank/DDBJ databases">
        <title>Draft genome sequences of ten Microbacterium spp. with emphasis on heavy metal contaminated environments.</title>
        <authorList>
            <person name="Corretto E."/>
        </authorList>
    </citation>
    <scope>NUCLEOTIDE SEQUENCE [LARGE SCALE GENOMIC DNA]</scope>
    <source>
        <strain evidence="8 9">DSM 18659</strain>
    </source>
</reference>
<evidence type="ECO:0000313" key="9">
    <source>
        <dbReference type="Proteomes" id="UP000033451"/>
    </source>
</evidence>
<feature type="transmembrane region" description="Helical" evidence="6">
    <location>
        <begin position="55"/>
        <end position="73"/>
    </location>
</feature>
<dbReference type="PANTHER" id="PTHR35007">
    <property type="entry name" value="INTEGRAL MEMBRANE PROTEIN-RELATED"/>
    <property type="match status" value="1"/>
</dbReference>
<evidence type="ECO:0000256" key="5">
    <source>
        <dbReference type="ARBA" id="ARBA00023136"/>
    </source>
</evidence>
<keyword evidence="4 6" id="KW-1133">Transmembrane helix</keyword>
<dbReference type="STRING" id="400772.RR49_02664"/>
<dbReference type="PANTHER" id="PTHR35007:SF2">
    <property type="entry name" value="PILUS ASSEMBLE PROTEIN"/>
    <property type="match status" value="1"/>
</dbReference>
<gene>
    <name evidence="8" type="ORF">RR49_02664</name>
</gene>
<evidence type="ECO:0000256" key="1">
    <source>
        <dbReference type="ARBA" id="ARBA00004651"/>
    </source>
</evidence>
<evidence type="ECO:0000256" key="6">
    <source>
        <dbReference type="SAM" id="Phobius"/>
    </source>
</evidence>
<dbReference type="EMBL" id="JYIY01000079">
    <property type="protein sequence ID" value="KJL35436.1"/>
    <property type="molecule type" value="Genomic_DNA"/>
</dbReference>
<name>A0A0F0LVH2_9MICO</name>
<keyword evidence="3 6" id="KW-0812">Transmembrane</keyword>
<feature type="transmembrane region" description="Helical" evidence="6">
    <location>
        <begin position="221"/>
        <end position="242"/>
    </location>
</feature>